<keyword evidence="3" id="KW-1185">Reference proteome</keyword>
<feature type="signal peptide" evidence="1">
    <location>
        <begin position="1"/>
        <end position="23"/>
    </location>
</feature>
<dbReference type="OrthoDB" id="10625030at2759"/>
<organism evidence="2 3">
    <name type="scientific">Tribonema minus</name>
    <dbReference type="NCBI Taxonomy" id="303371"/>
    <lineage>
        <taxon>Eukaryota</taxon>
        <taxon>Sar</taxon>
        <taxon>Stramenopiles</taxon>
        <taxon>Ochrophyta</taxon>
        <taxon>PX clade</taxon>
        <taxon>Xanthophyceae</taxon>
        <taxon>Tribonematales</taxon>
        <taxon>Tribonemataceae</taxon>
        <taxon>Tribonema</taxon>
    </lineage>
</organism>
<dbReference type="Proteomes" id="UP000664859">
    <property type="component" value="Unassembled WGS sequence"/>
</dbReference>
<evidence type="ECO:0000313" key="3">
    <source>
        <dbReference type="Proteomes" id="UP000664859"/>
    </source>
</evidence>
<evidence type="ECO:0000256" key="1">
    <source>
        <dbReference type="SAM" id="SignalP"/>
    </source>
</evidence>
<protein>
    <submittedName>
        <fullName evidence="2">Uncharacterized protein</fullName>
    </submittedName>
</protein>
<name>A0A835Z993_9STRA</name>
<keyword evidence="1" id="KW-0732">Signal</keyword>
<gene>
    <name evidence="2" type="ORF">JKP88DRAFT_24965</name>
</gene>
<comment type="caution">
    <text evidence="2">The sequence shown here is derived from an EMBL/GenBank/DDBJ whole genome shotgun (WGS) entry which is preliminary data.</text>
</comment>
<sequence length="198" mass="20311">MMPTKILVLAMALLIAAAPAAVADCPDAGVRCRIALTDAATMGATTGCSVNGEAGVVGDVPSVTIGGSCYYQDTETDSAGFYVAGTLSMGQCYDLFQGGCQPDHCGTTMNDRCNEQIPVCTTGCLDQVPDCAGWGAAGYCDPSYTIDLGLGAGPIQVDLACPQTCGTCPAYFGRCEGLKISGRRLTHGVARRPIAHVL</sequence>
<dbReference type="AlphaFoldDB" id="A0A835Z993"/>
<evidence type="ECO:0000313" key="2">
    <source>
        <dbReference type="EMBL" id="KAG5188803.1"/>
    </source>
</evidence>
<feature type="chain" id="PRO_5032539987" evidence="1">
    <location>
        <begin position="24"/>
        <end position="198"/>
    </location>
</feature>
<reference evidence="2" key="1">
    <citation type="submission" date="2021-02" db="EMBL/GenBank/DDBJ databases">
        <title>First Annotated Genome of the Yellow-green Alga Tribonema minus.</title>
        <authorList>
            <person name="Mahan K.M."/>
        </authorList>
    </citation>
    <scope>NUCLEOTIDE SEQUENCE</scope>
    <source>
        <strain evidence="2">UTEX B ZZ1240</strain>
    </source>
</reference>
<proteinExistence type="predicted"/>
<accession>A0A835Z993</accession>
<dbReference type="EMBL" id="JAFCMP010000063">
    <property type="protein sequence ID" value="KAG5188803.1"/>
    <property type="molecule type" value="Genomic_DNA"/>
</dbReference>